<evidence type="ECO:0000313" key="1">
    <source>
        <dbReference type="EMBL" id="KIK40330.1"/>
    </source>
</evidence>
<protein>
    <submittedName>
        <fullName evidence="1">Uncharacterized protein</fullName>
    </submittedName>
</protein>
<dbReference type="Proteomes" id="UP000054485">
    <property type="component" value="Unassembled WGS sequence"/>
</dbReference>
<dbReference type="OrthoDB" id="2677451at2759"/>
<accession>A0A0C9ZRF5</accession>
<dbReference type="AlphaFoldDB" id="A0A0C9ZRF5"/>
<name>A0A0C9ZRF5_9AGAM</name>
<dbReference type="HOGENOM" id="CLU_1256767_0_0_1"/>
<keyword evidence="2" id="KW-1185">Reference proteome</keyword>
<dbReference type="InParanoid" id="A0A0C9ZRF5"/>
<evidence type="ECO:0000313" key="2">
    <source>
        <dbReference type="Proteomes" id="UP000054485"/>
    </source>
</evidence>
<proteinExistence type="predicted"/>
<reference evidence="1 2" key="1">
    <citation type="submission" date="2014-04" db="EMBL/GenBank/DDBJ databases">
        <authorList>
            <consortium name="DOE Joint Genome Institute"/>
            <person name="Kuo A."/>
            <person name="Ruytinx J."/>
            <person name="Rineau F."/>
            <person name="Colpaert J."/>
            <person name="Kohler A."/>
            <person name="Nagy L.G."/>
            <person name="Floudas D."/>
            <person name="Copeland A."/>
            <person name="Barry K.W."/>
            <person name="Cichocki N."/>
            <person name="Veneault-Fourrey C."/>
            <person name="LaButti K."/>
            <person name="Lindquist E.A."/>
            <person name="Lipzen A."/>
            <person name="Lundell T."/>
            <person name="Morin E."/>
            <person name="Murat C."/>
            <person name="Sun H."/>
            <person name="Tunlid A."/>
            <person name="Henrissat B."/>
            <person name="Grigoriev I.V."/>
            <person name="Hibbett D.S."/>
            <person name="Martin F."/>
            <person name="Nordberg H.P."/>
            <person name="Cantor M.N."/>
            <person name="Hua S.X."/>
        </authorList>
    </citation>
    <scope>NUCLEOTIDE SEQUENCE [LARGE SCALE GENOMIC DNA]</scope>
    <source>
        <strain evidence="1 2">UH-Slu-Lm8-n1</strain>
    </source>
</reference>
<gene>
    <name evidence="1" type="ORF">CY34DRAFT_13788</name>
</gene>
<reference evidence="2" key="2">
    <citation type="submission" date="2015-01" db="EMBL/GenBank/DDBJ databases">
        <title>Evolutionary Origins and Diversification of the Mycorrhizal Mutualists.</title>
        <authorList>
            <consortium name="DOE Joint Genome Institute"/>
            <consortium name="Mycorrhizal Genomics Consortium"/>
            <person name="Kohler A."/>
            <person name="Kuo A."/>
            <person name="Nagy L.G."/>
            <person name="Floudas D."/>
            <person name="Copeland A."/>
            <person name="Barry K.W."/>
            <person name="Cichocki N."/>
            <person name="Veneault-Fourrey C."/>
            <person name="LaButti K."/>
            <person name="Lindquist E.A."/>
            <person name="Lipzen A."/>
            <person name="Lundell T."/>
            <person name="Morin E."/>
            <person name="Murat C."/>
            <person name="Riley R."/>
            <person name="Ohm R."/>
            <person name="Sun H."/>
            <person name="Tunlid A."/>
            <person name="Henrissat B."/>
            <person name="Grigoriev I.V."/>
            <person name="Hibbett D.S."/>
            <person name="Martin F."/>
        </authorList>
    </citation>
    <scope>NUCLEOTIDE SEQUENCE [LARGE SCALE GENOMIC DNA]</scope>
    <source>
        <strain evidence="2">UH-Slu-Lm8-n1</strain>
    </source>
</reference>
<sequence>MSDSVSSTNPQDRVRIKSLELEEAKHIPGKGCITPPSLTRSPAPLDLNKISKMQRSRTPSLSCTSTEPLTTPSPIACNQGVRSPLHKRHQIRPGLKREYAMYFDSDEESDDEPEMTIADVLNRLNGRFPALDFYQYQEPLYRDGIAYLAAAIKFDCQFYVHTIGMSTGAASLFCEQIAWMKQRNDRAAVRRQAAKGGKRARLLFDDEDKENLSPSCHSYT</sequence>
<dbReference type="EMBL" id="KN835306">
    <property type="protein sequence ID" value="KIK40330.1"/>
    <property type="molecule type" value="Genomic_DNA"/>
</dbReference>
<organism evidence="1 2">
    <name type="scientific">Suillus luteus UH-Slu-Lm8-n1</name>
    <dbReference type="NCBI Taxonomy" id="930992"/>
    <lineage>
        <taxon>Eukaryota</taxon>
        <taxon>Fungi</taxon>
        <taxon>Dikarya</taxon>
        <taxon>Basidiomycota</taxon>
        <taxon>Agaricomycotina</taxon>
        <taxon>Agaricomycetes</taxon>
        <taxon>Agaricomycetidae</taxon>
        <taxon>Boletales</taxon>
        <taxon>Suillineae</taxon>
        <taxon>Suillaceae</taxon>
        <taxon>Suillus</taxon>
    </lineage>
</organism>